<evidence type="ECO:0000256" key="1">
    <source>
        <dbReference type="SAM" id="Phobius"/>
    </source>
</evidence>
<name>A0A1A9ALE3_PLAOA</name>
<protein>
    <submittedName>
        <fullName evidence="2">PIR Superfamily Protein</fullName>
    </submittedName>
</protein>
<keyword evidence="1" id="KW-1133">Transmembrane helix</keyword>
<keyword evidence="1" id="KW-0812">Transmembrane</keyword>
<feature type="transmembrane region" description="Helical" evidence="1">
    <location>
        <begin position="305"/>
        <end position="326"/>
    </location>
</feature>
<proteinExistence type="predicted"/>
<dbReference type="Proteomes" id="UP000078550">
    <property type="component" value="Unassembled WGS sequence"/>
</dbReference>
<accession>A0A1A9ALE3</accession>
<reference evidence="3" key="1">
    <citation type="submission" date="2016-05" db="EMBL/GenBank/DDBJ databases">
        <authorList>
            <person name="Naeem Raeece"/>
        </authorList>
    </citation>
    <scope>NUCLEOTIDE SEQUENCE [LARGE SCALE GENOMIC DNA]</scope>
</reference>
<dbReference type="Pfam" id="PF05795">
    <property type="entry name" value="Plasmodium_Vir"/>
    <property type="match status" value="2"/>
</dbReference>
<gene>
    <name evidence="2" type="ORF">POVWA2_075920</name>
</gene>
<dbReference type="InterPro" id="IPR008780">
    <property type="entry name" value="Plasmodium_Vir"/>
</dbReference>
<sequence>MINYTVIKITNIKKRQNIVLPIITVIPLFLSPPPSPITLLTSLEKILQNLSKYELYDKFNQNVDDTSKYVSYCELMTHYTGMYPGILDVCYIFARNLITLPEILNHHMDNDERCRYFNFWITDKVRKLLATEWKDNGSEHIALTRFLQVEATIKKESKNNNCHFDYSSNVTLELWKEWKDLHDYIRNYDDIQQRITSDRHMCTIYSKYFDNIKKSHDKYKEGCCNHISTNCPSRIKLDYFCTKDSLFTKLKCEENIGDAAAPPGLTRNSNPHGQLETDKIPSVFPISHQRDDVGSHDLSPYNSNYYVKLSVGLSFLGIFSTIFYLYNFTKLGTWIRSKILRKNKINDNMDEDSQNLLEHESGNVDVNFYGDDFNIKYLPS</sequence>
<keyword evidence="1" id="KW-0472">Membrane</keyword>
<dbReference type="AlphaFoldDB" id="A0A1A9ALE3"/>
<evidence type="ECO:0000313" key="2">
    <source>
        <dbReference type="EMBL" id="SBT56899.1"/>
    </source>
</evidence>
<organism evidence="2 3">
    <name type="scientific">Plasmodium ovale wallikeri</name>
    <dbReference type="NCBI Taxonomy" id="864142"/>
    <lineage>
        <taxon>Eukaryota</taxon>
        <taxon>Sar</taxon>
        <taxon>Alveolata</taxon>
        <taxon>Apicomplexa</taxon>
        <taxon>Aconoidasida</taxon>
        <taxon>Haemosporida</taxon>
        <taxon>Plasmodiidae</taxon>
        <taxon>Plasmodium</taxon>
        <taxon>Plasmodium (Plasmodium)</taxon>
    </lineage>
</organism>
<evidence type="ECO:0000313" key="3">
    <source>
        <dbReference type="Proteomes" id="UP000078550"/>
    </source>
</evidence>
<dbReference type="EMBL" id="FLRE01001618">
    <property type="protein sequence ID" value="SBT56899.1"/>
    <property type="molecule type" value="Genomic_DNA"/>
</dbReference>